<comment type="caution">
    <text evidence="9">The sequence shown here is derived from an EMBL/GenBank/DDBJ whole genome shotgun (WGS) entry which is preliminary data.</text>
</comment>
<evidence type="ECO:0000256" key="2">
    <source>
        <dbReference type="ARBA" id="ARBA00012438"/>
    </source>
</evidence>
<dbReference type="InterPro" id="IPR005467">
    <property type="entry name" value="His_kinase_dom"/>
</dbReference>
<feature type="region of interest" description="Disordered" evidence="6">
    <location>
        <begin position="226"/>
        <end position="262"/>
    </location>
</feature>
<evidence type="ECO:0000256" key="3">
    <source>
        <dbReference type="ARBA" id="ARBA00022553"/>
    </source>
</evidence>
<dbReference type="SUPFAM" id="SSF55785">
    <property type="entry name" value="PYP-like sensor domain (PAS domain)"/>
    <property type="match status" value="1"/>
</dbReference>
<name>A0ABV2J200_9HYPH</name>
<evidence type="ECO:0000313" key="10">
    <source>
        <dbReference type="Proteomes" id="UP001549047"/>
    </source>
</evidence>
<dbReference type="EMBL" id="JBEPMB010000002">
    <property type="protein sequence ID" value="MET3614000.1"/>
    <property type="molecule type" value="Genomic_DNA"/>
</dbReference>
<dbReference type="SMART" id="SM00388">
    <property type="entry name" value="HisKA"/>
    <property type="match status" value="1"/>
</dbReference>
<dbReference type="NCBIfam" id="TIGR00229">
    <property type="entry name" value="sensory_box"/>
    <property type="match status" value="1"/>
</dbReference>
<proteinExistence type="predicted"/>
<evidence type="ECO:0000259" key="8">
    <source>
        <dbReference type="PROSITE" id="PS50112"/>
    </source>
</evidence>
<dbReference type="EC" id="2.7.13.3" evidence="2"/>
<dbReference type="CDD" id="cd00082">
    <property type="entry name" value="HisKA"/>
    <property type="match status" value="1"/>
</dbReference>
<dbReference type="PRINTS" id="PR00344">
    <property type="entry name" value="BCTRLSENSOR"/>
</dbReference>
<dbReference type="InterPro" id="IPR036097">
    <property type="entry name" value="HisK_dim/P_sf"/>
</dbReference>
<dbReference type="Pfam" id="PF13188">
    <property type="entry name" value="PAS_8"/>
    <property type="match status" value="1"/>
</dbReference>
<protein>
    <recommendedName>
        <fullName evidence="2">histidine kinase</fullName>
        <ecNumber evidence="2">2.7.13.3</ecNumber>
    </recommendedName>
</protein>
<reference evidence="9 10" key="1">
    <citation type="submission" date="2024-06" db="EMBL/GenBank/DDBJ databases">
        <title>Genomic Encyclopedia of Type Strains, Phase IV (KMG-IV): sequencing the most valuable type-strain genomes for metagenomic binning, comparative biology and taxonomic classification.</title>
        <authorList>
            <person name="Goeker M."/>
        </authorList>
    </citation>
    <scope>NUCLEOTIDE SEQUENCE [LARGE SCALE GENOMIC DNA]</scope>
    <source>
        <strain evidence="9 10">DSM 29780</strain>
    </source>
</reference>
<evidence type="ECO:0000313" key="9">
    <source>
        <dbReference type="EMBL" id="MET3614000.1"/>
    </source>
</evidence>
<dbReference type="RefSeq" id="WP_354556489.1">
    <property type="nucleotide sequence ID" value="NZ_JBEPMB010000002.1"/>
</dbReference>
<evidence type="ECO:0000256" key="5">
    <source>
        <dbReference type="ARBA" id="ARBA00022777"/>
    </source>
</evidence>
<evidence type="ECO:0000256" key="1">
    <source>
        <dbReference type="ARBA" id="ARBA00000085"/>
    </source>
</evidence>
<dbReference type="InterPro" id="IPR000014">
    <property type="entry name" value="PAS"/>
</dbReference>
<feature type="region of interest" description="Disordered" evidence="6">
    <location>
        <begin position="463"/>
        <end position="503"/>
    </location>
</feature>
<dbReference type="SMART" id="SM00387">
    <property type="entry name" value="HATPase_c"/>
    <property type="match status" value="1"/>
</dbReference>
<feature type="compositionally biased region" description="Basic and acidic residues" evidence="6">
    <location>
        <begin position="463"/>
        <end position="474"/>
    </location>
</feature>
<dbReference type="Pfam" id="PF00989">
    <property type="entry name" value="PAS"/>
    <property type="match status" value="1"/>
</dbReference>
<evidence type="ECO:0000256" key="6">
    <source>
        <dbReference type="SAM" id="MobiDB-lite"/>
    </source>
</evidence>
<dbReference type="Pfam" id="PF00512">
    <property type="entry name" value="HisKA"/>
    <property type="match status" value="1"/>
</dbReference>
<dbReference type="CDD" id="cd00130">
    <property type="entry name" value="PAS"/>
    <property type="match status" value="1"/>
</dbReference>
<keyword evidence="4" id="KW-0808">Transferase</keyword>
<keyword evidence="3" id="KW-0597">Phosphoprotein</keyword>
<dbReference type="Pfam" id="PF02518">
    <property type="entry name" value="HATPase_c"/>
    <property type="match status" value="1"/>
</dbReference>
<dbReference type="PROSITE" id="PS50112">
    <property type="entry name" value="PAS"/>
    <property type="match status" value="1"/>
</dbReference>
<dbReference type="InterPro" id="IPR003594">
    <property type="entry name" value="HATPase_dom"/>
</dbReference>
<keyword evidence="5" id="KW-0418">Kinase</keyword>
<dbReference type="PANTHER" id="PTHR43047:SF72">
    <property type="entry name" value="OSMOSENSING HISTIDINE PROTEIN KINASE SLN1"/>
    <property type="match status" value="1"/>
</dbReference>
<gene>
    <name evidence="9" type="ORF">ABID16_002329</name>
</gene>
<accession>A0ABV2J200</accession>
<dbReference type="SUPFAM" id="SSF55874">
    <property type="entry name" value="ATPase domain of HSP90 chaperone/DNA topoisomerase II/histidine kinase"/>
    <property type="match status" value="1"/>
</dbReference>
<sequence length="1039" mass="111685">MSQYPFIDIAVHEKVRERFARGEALVVFSEDLSGVLWANGAGARMFGNASIYDFIDQGPDIRDLAYRQMTTTAGQLGAPFGPRSFLMRVASGFERITVEASVEKIAVGNEIAVLFGAPVGVRSNAARDVARRLIEGFDDPDTHVAVIGESGEVLSSTPGFGELALPLHVISMLQEGVRGNPGHVLKRPIHIGDAVYPAAIAQLSAHPALNLLFVIGEQIAEAAPPAAEPAVDPVPSSAPSTPADLSPATETSAETQPAGFGFSRENRPARFIWRIDAAGILHDISPELAGAVGPLAADIAGKSFDDVARRFRLDPDGRIAALLSKRNTWSGRTVYWPVEGAALKVPVDLAALPTYSRDHQFEGFRGFGIVRVAEAIDDPDETGLNLLNPEDTASELSPADEPTDVPPPEPREEPPALKFVETLSRRYSDKVIRFEERRSTALPETLSSDEQAAFREIARKLGGRVDDATGEKAAEPAAPKPRAEKSSPEKPQTRPSLLASDNPPLLRLVRNSEEQAAEALKDDLASIKAFKSQGDGLTTLVAQQLPMALLVHVADRLIYANPEFFRLTGDRTLRGLEARGGIDGLLERDDSMNPDGPGMILVQADGSRVPVTAKLQSVRWEGRAALLLALNPMPSVSSSVKVEEPVVPVVEPLADVATAGAAEVASLRAEVGELRSILETATDGVVVISGEGEIRSMNRSASALFNYDEAEVRGKPFAMLFAHESQRAVADYLAGLAGHGVASVLNDGREVIGREASGGRLPLFMTLGRLSSSASYCAVIRDITQWKRTEDELKNAKRAAETANAHKSDFLAKVSHEIRTPLNAIIGFSEMMSNERFGPIGNQRYIEYANDISRSGRHVLDIVNDLLDISKIEAGEMDLDFTAVRLNATVMEAISLLQPQANTQRVIVRTALSERVPDVVADTRSVKQILINIIANAIKFTPSGGQIVVSTSYEPNGCVMLRIRDTGIGMTREELEQAMKPFKQAPSGAARQRGEGTGLGLPLTKAMTEANRATFSVSSTPNEGTLVEIAFPSQRVLAN</sequence>
<feature type="region of interest" description="Disordered" evidence="6">
    <location>
        <begin position="381"/>
        <end position="420"/>
    </location>
</feature>
<evidence type="ECO:0000259" key="7">
    <source>
        <dbReference type="PROSITE" id="PS50109"/>
    </source>
</evidence>
<dbReference type="Proteomes" id="UP001549047">
    <property type="component" value="Unassembled WGS sequence"/>
</dbReference>
<dbReference type="Gene3D" id="3.30.565.10">
    <property type="entry name" value="Histidine kinase-like ATPase, C-terminal domain"/>
    <property type="match status" value="1"/>
</dbReference>
<evidence type="ECO:0000256" key="4">
    <source>
        <dbReference type="ARBA" id="ARBA00022679"/>
    </source>
</evidence>
<keyword evidence="10" id="KW-1185">Reference proteome</keyword>
<dbReference type="SUPFAM" id="SSF47384">
    <property type="entry name" value="Homodimeric domain of signal transducing histidine kinase"/>
    <property type="match status" value="1"/>
</dbReference>
<dbReference type="InterPro" id="IPR035965">
    <property type="entry name" value="PAS-like_dom_sf"/>
</dbReference>
<comment type="catalytic activity">
    <reaction evidence="1">
        <text>ATP + protein L-histidine = ADP + protein N-phospho-L-histidine.</text>
        <dbReference type="EC" id="2.7.13.3"/>
    </reaction>
</comment>
<dbReference type="PANTHER" id="PTHR43047">
    <property type="entry name" value="TWO-COMPONENT HISTIDINE PROTEIN KINASE"/>
    <property type="match status" value="1"/>
</dbReference>
<dbReference type="InterPro" id="IPR004358">
    <property type="entry name" value="Sig_transdc_His_kin-like_C"/>
</dbReference>
<dbReference type="PROSITE" id="PS50109">
    <property type="entry name" value="HIS_KIN"/>
    <property type="match status" value="1"/>
</dbReference>
<feature type="domain" description="PAS" evidence="8">
    <location>
        <begin position="670"/>
        <end position="727"/>
    </location>
</feature>
<dbReference type="SMART" id="SM00091">
    <property type="entry name" value="PAS"/>
    <property type="match status" value="1"/>
</dbReference>
<dbReference type="Gene3D" id="1.10.287.130">
    <property type="match status" value="1"/>
</dbReference>
<dbReference type="InterPro" id="IPR013767">
    <property type="entry name" value="PAS_fold"/>
</dbReference>
<dbReference type="InterPro" id="IPR003661">
    <property type="entry name" value="HisK_dim/P_dom"/>
</dbReference>
<dbReference type="InterPro" id="IPR036890">
    <property type="entry name" value="HATPase_C_sf"/>
</dbReference>
<dbReference type="Gene3D" id="3.30.450.20">
    <property type="entry name" value="PAS domain"/>
    <property type="match status" value="1"/>
</dbReference>
<feature type="compositionally biased region" description="Basic and acidic residues" evidence="6">
    <location>
        <begin position="481"/>
        <end position="492"/>
    </location>
</feature>
<organism evidence="9 10">
    <name type="scientific">Rhizobium aquaticum</name>
    <dbReference type="NCBI Taxonomy" id="1549636"/>
    <lineage>
        <taxon>Bacteria</taxon>
        <taxon>Pseudomonadati</taxon>
        <taxon>Pseudomonadota</taxon>
        <taxon>Alphaproteobacteria</taxon>
        <taxon>Hyphomicrobiales</taxon>
        <taxon>Rhizobiaceae</taxon>
        <taxon>Rhizobium/Agrobacterium group</taxon>
        <taxon>Rhizobium</taxon>
    </lineage>
</organism>
<feature type="compositionally biased region" description="Low complexity" evidence="6">
    <location>
        <begin position="226"/>
        <end position="244"/>
    </location>
</feature>
<feature type="domain" description="Histidine kinase" evidence="7">
    <location>
        <begin position="813"/>
        <end position="1035"/>
    </location>
</feature>